<keyword evidence="2" id="KW-1185">Reference proteome</keyword>
<dbReference type="EMBL" id="WIXP02000005">
    <property type="protein sequence ID" value="KAF6210956.1"/>
    <property type="molecule type" value="Genomic_DNA"/>
</dbReference>
<evidence type="ECO:0000313" key="1">
    <source>
        <dbReference type="EMBL" id="KAF6210956.1"/>
    </source>
</evidence>
<comment type="caution">
    <text evidence="1">The sequence shown here is derived from an EMBL/GenBank/DDBJ whole genome shotgun (WGS) entry which is preliminary data.</text>
</comment>
<dbReference type="Proteomes" id="UP000466442">
    <property type="component" value="Linkage Group LG5"/>
</dbReference>
<organism evidence="1 2">
    <name type="scientific">Apolygus lucorum</name>
    <name type="common">Small green plant bug</name>
    <name type="synonym">Lygocoris lucorum</name>
    <dbReference type="NCBI Taxonomy" id="248454"/>
    <lineage>
        <taxon>Eukaryota</taxon>
        <taxon>Metazoa</taxon>
        <taxon>Ecdysozoa</taxon>
        <taxon>Arthropoda</taxon>
        <taxon>Hexapoda</taxon>
        <taxon>Insecta</taxon>
        <taxon>Pterygota</taxon>
        <taxon>Neoptera</taxon>
        <taxon>Paraneoptera</taxon>
        <taxon>Hemiptera</taxon>
        <taxon>Heteroptera</taxon>
        <taxon>Panheteroptera</taxon>
        <taxon>Cimicomorpha</taxon>
        <taxon>Miridae</taxon>
        <taxon>Mirini</taxon>
        <taxon>Apolygus</taxon>
    </lineage>
</organism>
<name>A0A8S9XS95_APOLU</name>
<evidence type="ECO:0000313" key="2">
    <source>
        <dbReference type="Proteomes" id="UP000466442"/>
    </source>
</evidence>
<dbReference type="AlphaFoldDB" id="A0A8S9XS95"/>
<protein>
    <submittedName>
        <fullName evidence="1">Uncharacterized protein</fullName>
    </submittedName>
</protein>
<dbReference type="OrthoDB" id="6160000at2759"/>
<reference evidence="1" key="1">
    <citation type="journal article" date="2021" name="Mol. Ecol. Resour.">
        <title>Apolygus lucorum genome provides insights into omnivorousness and mesophyll feeding.</title>
        <authorList>
            <person name="Liu Y."/>
            <person name="Liu H."/>
            <person name="Wang H."/>
            <person name="Huang T."/>
            <person name="Liu B."/>
            <person name="Yang B."/>
            <person name="Yin L."/>
            <person name="Li B."/>
            <person name="Zhang Y."/>
            <person name="Zhang S."/>
            <person name="Jiang F."/>
            <person name="Zhang X."/>
            <person name="Ren Y."/>
            <person name="Wang B."/>
            <person name="Wang S."/>
            <person name="Lu Y."/>
            <person name="Wu K."/>
            <person name="Fan W."/>
            <person name="Wang G."/>
        </authorList>
    </citation>
    <scope>NUCLEOTIDE SEQUENCE</scope>
    <source>
        <strain evidence="1">12Hb</strain>
    </source>
</reference>
<sequence length="169" mass="18619">MFEANLKTLNDLTCKEQIYVIKGLKQPLLGRPAIKALSIISVSPSVGLTFSIQRTSKQVVSRSSGVLKGHPYKMEQDVLLSDELLEQERSATASDPDLKLIRNFLINGLTTKRSLRNGQLLSNLHLLETYSYRRRGDLKVSSGLHNVLTCEGGCGIIICFPGVLFGGRC</sequence>
<proteinExistence type="predicted"/>
<gene>
    <name evidence="1" type="ORF">GE061_014069</name>
</gene>
<accession>A0A8S9XS95</accession>